<dbReference type="PROSITE" id="PS51007">
    <property type="entry name" value="CYTC"/>
    <property type="match status" value="1"/>
</dbReference>
<reference evidence="8 9" key="1">
    <citation type="submission" date="2017-05" db="EMBL/GenBank/DDBJ databases">
        <authorList>
            <person name="Varghese N."/>
            <person name="Submissions S."/>
        </authorList>
    </citation>
    <scope>NUCLEOTIDE SEQUENCE [LARGE SCALE GENOMIC DNA]</scope>
    <source>
        <strain evidence="8 9">DSM 25457</strain>
    </source>
</reference>
<keyword evidence="1 4" id="KW-0349">Heme</keyword>
<evidence type="ECO:0000256" key="1">
    <source>
        <dbReference type="ARBA" id="ARBA00022617"/>
    </source>
</evidence>
<keyword evidence="9" id="KW-1185">Reference proteome</keyword>
<feature type="domain" description="F5/8 type C" evidence="6">
    <location>
        <begin position="293"/>
        <end position="438"/>
    </location>
</feature>
<name>A0ABY1QS15_9BACT</name>
<dbReference type="InterPro" id="IPR016024">
    <property type="entry name" value="ARM-type_fold"/>
</dbReference>
<dbReference type="Proteomes" id="UP001158067">
    <property type="component" value="Unassembled WGS sequence"/>
</dbReference>
<dbReference type="PANTHER" id="PTHR33546">
    <property type="entry name" value="LARGE, MULTIFUNCTIONAL SECRETED PROTEIN-RELATED"/>
    <property type="match status" value="1"/>
</dbReference>
<evidence type="ECO:0000256" key="2">
    <source>
        <dbReference type="ARBA" id="ARBA00022723"/>
    </source>
</evidence>
<dbReference type="Gene3D" id="2.60.120.260">
    <property type="entry name" value="Galactose-binding domain-like"/>
    <property type="match status" value="1"/>
</dbReference>
<dbReference type="InterPro" id="IPR011041">
    <property type="entry name" value="Quinoprot_gluc/sorb_DH_b-prop"/>
</dbReference>
<evidence type="ECO:0000313" key="9">
    <source>
        <dbReference type="Proteomes" id="UP001158067"/>
    </source>
</evidence>
<dbReference type="SUPFAM" id="SSF48371">
    <property type="entry name" value="ARM repeat"/>
    <property type="match status" value="2"/>
</dbReference>
<keyword evidence="5" id="KW-0732">Signal</keyword>
<dbReference type="PANTHER" id="PTHR33546:SF1">
    <property type="entry name" value="LARGE, MULTIFUNCTIONAL SECRETED PROTEIN"/>
    <property type="match status" value="1"/>
</dbReference>
<feature type="signal peptide" evidence="5">
    <location>
        <begin position="1"/>
        <end position="26"/>
    </location>
</feature>
<dbReference type="InterPro" id="IPR013427">
    <property type="entry name" value="Haem-bd_dom_put"/>
</dbReference>
<feature type="domain" description="Cytochrome c" evidence="7">
    <location>
        <begin position="1278"/>
        <end position="1413"/>
    </location>
</feature>
<dbReference type="Gene3D" id="1.25.10.10">
    <property type="entry name" value="Leucine-rich Repeat Variant"/>
    <property type="match status" value="1"/>
</dbReference>
<dbReference type="InterPro" id="IPR008979">
    <property type="entry name" value="Galactose-bd-like_sf"/>
</dbReference>
<dbReference type="InterPro" id="IPR011989">
    <property type="entry name" value="ARM-like"/>
</dbReference>
<dbReference type="SUPFAM" id="SSF49785">
    <property type="entry name" value="Galactose-binding domain-like"/>
    <property type="match status" value="1"/>
</dbReference>
<dbReference type="Pfam" id="PF00754">
    <property type="entry name" value="F5_F8_type_C"/>
    <property type="match status" value="1"/>
</dbReference>
<dbReference type="NCBIfam" id="TIGR02603">
    <property type="entry name" value="CxxCH_TIGR02603"/>
    <property type="match status" value="1"/>
</dbReference>
<feature type="chain" id="PRO_5045188228" evidence="5">
    <location>
        <begin position="27"/>
        <end position="1414"/>
    </location>
</feature>
<dbReference type="SUPFAM" id="SSF50952">
    <property type="entry name" value="Soluble quinoprotein glucose dehydrogenase"/>
    <property type="match status" value="1"/>
</dbReference>
<dbReference type="SUPFAM" id="SSF46626">
    <property type="entry name" value="Cytochrome c"/>
    <property type="match status" value="1"/>
</dbReference>
<keyword evidence="3 4" id="KW-0408">Iron</keyword>
<organism evidence="8 9">
    <name type="scientific">Neorhodopirellula lusitana</name>
    <dbReference type="NCBI Taxonomy" id="445327"/>
    <lineage>
        <taxon>Bacteria</taxon>
        <taxon>Pseudomonadati</taxon>
        <taxon>Planctomycetota</taxon>
        <taxon>Planctomycetia</taxon>
        <taxon>Pirellulales</taxon>
        <taxon>Pirellulaceae</taxon>
        <taxon>Neorhodopirellula</taxon>
    </lineage>
</organism>
<dbReference type="InterPro" id="IPR000421">
    <property type="entry name" value="FA58C"/>
</dbReference>
<protein>
    <submittedName>
        <fullName evidence="8">Membrane-bound dehydrogenase domain-containing protein</fullName>
    </submittedName>
</protein>
<dbReference type="Pfam" id="PF23500">
    <property type="entry name" value="DUF7133"/>
    <property type="match status" value="1"/>
</dbReference>
<proteinExistence type="predicted"/>
<dbReference type="InterPro" id="IPR036909">
    <property type="entry name" value="Cyt_c-like_dom_sf"/>
</dbReference>
<dbReference type="RefSeq" id="WP_283435152.1">
    <property type="nucleotide sequence ID" value="NZ_FXUG01000020.1"/>
</dbReference>
<sequence length="1414" mass="154276">MKLTMLVLVSVLALVPNALLPMNSFAGVKAMSGTATTGGSASNPPPLKALLIAGGCCHDYTNQQKVLSEGIQARANVRVDVYWSNDSSTAPVFPLYTKPGWAAGYDVIIHDECAASVRDPALVDRIIQTHQKIPAVHLHCAMHSFRADTDAWFKHLGLQSSSHGPQKPIAIDYVDTEHPIALPLENWTTINEELYNNVKLYGAHPIAIGKQLVGTGDKEKMVEAVVAWTNETQGARSFSTTIGHNTKTVQDARYLDLVTRGLLWSCGKLNKEYLRPYQGKSESVLIDSTKVTKPEPTVKLPPMPENATLVKVAASSTETVKNNFAYHAVDGNQSTRWCASNGTFPQWLQLEFEKPRQLKEIRIDWESGSQAYRYRVEGSVDGKGWNTLLDRRNNANPKVVFEPLQSDKPIRFMRITGFGVATSPGNFCSIREVQLKGDSIERLWPAIADNQTAAFVPINPPPIDPFKEKGNMTPRIEPLSAETVASIRNNVQVPEGFEFTIFAAPPAVNYPVFVAAAPDGTLYVSSDGNGSLGRDPGRGRVIRLRDTDDDGHADETKVFCEVDAPRGLVWDHDRLYLMHPPHLSAFIDHDGDGVADEEKVLVKNLAFGYDKRPADHTTNGVSLGPDGWLYIAGGDFGFINAEGTDGRKLTHRGGGVLRVRPDGTGLEVYSTGTRNILEVAISPTMDLFARDNTNDGGGWDVRLHHFTGMDDHGYPRLYMNFGDECVQPLADYGGGSGCGAVYLDEPGFGKWNDAPLTADWGTGGLYRHSVAPNGATFKETAAPERLVKMTRPTDADVDGMSRLYCASWRGATFKWVGTDVGYIVQVRPKGFKPQPLPKFESASDDELVGQLKSSSYRRRIAAQRELKRRGNPASEQLLSDEVATRSEKRNLAEYLQRDASDAECIAALSDNDPIIVHIAVRSLAYHRAHVACLNAIDKQNEPSPGLFRALAMMHTAEAVDGLLQRLANSDQPSTRRGILSALCRLHYHDGKWNGSSWGTRPDTRGPYYQPDPWAETDKIAAALKHQLSESSPEEAAFLVETMRLNRIQSNDAVEKIISLAEQDPRMIPAAMSQLAKTDDLPSRGFDLATKAANDSKVTPETLAHAITVLSKGQGADAVSSLLTALGQVTPETSNQVRQSAIAVVKQSNQLGQHLDVVIASADSPIESAAYWADLTLLAVLDQSDSSPEAKSHARHAIDQSWSSPKHRARLISAATELKSHQLDEQILVAINDSEAEVVQVAKAAIKQLKLEVREADRSPKISSLPVGDALTQATKLKGDAGLGAQLFTKATCVACHTVSKDEIQKGPFLGNIAKTYKRPELVAAILQPAKTIAQGFATNAILTYDGLLVTGFVTSEQSDRVTLRDQLGKEHEIDKEEIEVRKTLPTSIMPEGLMSEFTVAELASLVAYLESLAE</sequence>
<dbReference type="Gene3D" id="2.120.10.30">
    <property type="entry name" value="TolB, C-terminal domain"/>
    <property type="match status" value="1"/>
</dbReference>
<dbReference type="InterPro" id="IPR055557">
    <property type="entry name" value="DUF7133"/>
</dbReference>
<evidence type="ECO:0000256" key="4">
    <source>
        <dbReference type="PROSITE-ProRule" id="PRU00433"/>
    </source>
</evidence>
<keyword evidence="2 4" id="KW-0479">Metal-binding</keyword>
<dbReference type="InterPro" id="IPR029010">
    <property type="entry name" value="ThuA-like"/>
</dbReference>
<dbReference type="Gene3D" id="3.40.50.880">
    <property type="match status" value="1"/>
</dbReference>
<accession>A0ABY1QS15</accession>
<dbReference type="EMBL" id="FXUG01000020">
    <property type="protein sequence ID" value="SMP76019.1"/>
    <property type="molecule type" value="Genomic_DNA"/>
</dbReference>
<evidence type="ECO:0000259" key="7">
    <source>
        <dbReference type="PROSITE" id="PS51007"/>
    </source>
</evidence>
<dbReference type="PROSITE" id="PS50022">
    <property type="entry name" value="FA58C_3"/>
    <property type="match status" value="1"/>
</dbReference>
<dbReference type="InterPro" id="IPR009056">
    <property type="entry name" value="Cyt_c-like_dom"/>
</dbReference>
<evidence type="ECO:0000256" key="5">
    <source>
        <dbReference type="SAM" id="SignalP"/>
    </source>
</evidence>
<dbReference type="Gene3D" id="1.10.760.10">
    <property type="entry name" value="Cytochrome c-like domain"/>
    <property type="match status" value="1"/>
</dbReference>
<evidence type="ECO:0000256" key="3">
    <source>
        <dbReference type="ARBA" id="ARBA00023004"/>
    </source>
</evidence>
<dbReference type="Pfam" id="PF06283">
    <property type="entry name" value="ThuA"/>
    <property type="match status" value="1"/>
</dbReference>
<dbReference type="InterPro" id="IPR029062">
    <property type="entry name" value="Class_I_gatase-like"/>
</dbReference>
<gene>
    <name evidence="8" type="ORF">SAMN06265222_12061</name>
</gene>
<evidence type="ECO:0000313" key="8">
    <source>
        <dbReference type="EMBL" id="SMP76019.1"/>
    </source>
</evidence>
<dbReference type="Pfam" id="PF00034">
    <property type="entry name" value="Cytochrom_C"/>
    <property type="match status" value="1"/>
</dbReference>
<evidence type="ECO:0000259" key="6">
    <source>
        <dbReference type="PROSITE" id="PS50022"/>
    </source>
</evidence>
<comment type="caution">
    <text evidence="8">The sequence shown here is derived from an EMBL/GenBank/DDBJ whole genome shotgun (WGS) entry which is preliminary data.</text>
</comment>
<dbReference type="SUPFAM" id="SSF52317">
    <property type="entry name" value="Class I glutamine amidotransferase-like"/>
    <property type="match status" value="1"/>
</dbReference>
<dbReference type="InterPro" id="IPR011042">
    <property type="entry name" value="6-blade_b-propeller_TolB-like"/>
</dbReference>